<dbReference type="GO" id="GO:0051879">
    <property type="term" value="F:Hsp90 protein binding"/>
    <property type="evidence" value="ECO:0007669"/>
    <property type="project" value="TreeGrafter"/>
</dbReference>
<feature type="compositionally biased region" description="Low complexity" evidence="7">
    <location>
        <begin position="216"/>
        <end position="229"/>
    </location>
</feature>
<accession>A0A1B2JA75</accession>
<evidence type="ECO:0000256" key="2">
    <source>
        <dbReference type="ARBA" id="ARBA00022490"/>
    </source>
</evidence>
<evidence type="ECO:0000256" key="4">
    <source>
        <dbReference type="ARBA" id="ARBA00022803"/>
    </source>
</evidence>
<organism evidence="9 10">
    <name type="scientific">Komagataella pastoris</name>
    <name type="common">Yeast</name>
    <name type="synonym">Pichia pastoris</name>
    <dbReference type="NCBI Taxonomy" id="4922"/>
    <lineage>
        <taxon>Eukaryota</taxon>
        <taxon>Fungi</taxon>
        <taxon>Dikarya</taxon>
        <taxon>Ascomycota</taxon>
        <taxon>Saccharomycotina</taxon>
        <taxon>Pichiomycetes</taxon>
        <taxon>Pichiales</taxon>
        <taxon>Pichiaceae</taxon>
        <taxon>Komagataella</taxon>
    </lineage>
</organism>
<keyword evidence="3" id="KW-0677">Repeat</keyword>
<feature type="compositionally biased region" description="Basic and acidic residues" evidence="7">
    <location>
        <begin position="230"/>
        <end position="246"/>
    </location>
</feature>
<dbReference type="Proteomes" id="UP000094565">
    <property type="component" value="Chromosome 2"/>
</dbReference>
<feature type="repeat" description="TPR" evidence="6">
    <location>
        <begin position="321"/>
        <end position="354"/>
    </location>
</feature>
<feature type="domain" description="STI1" evidence="8">
    <location>
        <begin position="521"/>
        <end position="560"/>
    </location>
</feature>
<dbReference type="SUPFAM" id="SSF48452">
    <property type="entry name" value="TPR-like"/>
    <property type="match status" value="3"/>
</dbReference>
<dbReference type="Gene3D" id="1.25.40.10">
    <property type="entry name" value="Tetratricopeptide repeat domain"/>
    <property type="match status" value="3"/>
</dbReference>
<dbReference type="OrthoDB" id="2423701at2759"/>
<evidence type="ECO:0000256" key="3">
    <source>
        <dbReference type="ARBA" id="ARBA00022737"/>
    </source>
</evidence>
<evidence type="ECO:0000256" key="6">
    <source>
        <dbReference type="PROSITE-ProRule" id="PRU00339"/>
    </source>
</evidence>
<dbReference type="SMART" id="SM00727">
    <property type="entry name" value="STI1"/>
    <property type="match status" value="2"/>
</dbReference>
<dbReference type="Pfam" id="PF17830">
    <property type="entry name" value="STI1-HOP_DP"/>
    <property type="match status" value="2"/>
</dbReference>
<dbReference type="GO" id="GO:0005737">
    <property type="term" value="C:cytoplasm"/>
    <property type="evidence" value="ECO:0007669"/>
    <property type="project" value="UniProtKB-SubCell"/>
</dbReference>
<dbReference type="Gene3D" id="1.10.260.100">
    <property type="match status" value="2"/>
</dbReference>
<dbReference type="GO" id="GO:0042030">
    <property type="term" value="F:ATPase inhibitor activity"/>
    <property type="evidence" value="ECO:0007669"/>
    <property type="project" value="UniProtKB-ARBA"/>
</dbReference>
<dbReference type="PANTHER" id="PTHR22904">
    <property type="entry name" value="TPR REPEAT CONTAINING PROTEIN"/>
    <property type="match status" value="1"/>
</dbReference>
<dbReference type="InterPro" id="IPR013105">
    <property type="entry name" value="TPR_2"/>
</dbReference>
<feature type="repeat" description="TPR" evidence="6">
    <location>
        <begin position="3"/>
        <end position="36"/>
    </location>
</feature>
<comment type="subcellular location">
    <subcellularLocation>
        <location evidence="1">Cytoplasm</location>
    </subcellularLocation>
</comment>
<dbReference type="PROSITE" id="PS50293">
    <property type="entry name" value="TPR_REGION"/>
    <property type="match status" value="1"/>
</dbReference>
<dbReference type="InterPro" id="IPR006636">
    <property type="entry name" value="STI1_HS-bd"/>
</dbReference>
<dbReference type="EMBL" id="CP014585">
    <property type="protein sequence ID" value="ANZ74909.1"/>
    <property type="molecule type" value="Genomic_DNA"/>
</dbReference>
<evidence type="ECO:0000256" key="7">
    <source>
        <dbReference type="SAM" id="MobiDB-lite"/>
    </source>
</evidence>
<dbReference type="InterPro" id="IPR019734">
    <property type="entry name" value="TPR_rpt"/>
</dbReference>
<comment type="subunit">
    <text evidence="5">Part of a larger complex that includes HSP70, HSP90, and immunophilins.</text>
</comment>
<evidence type="ECO:0000256" key="5">
    <source>
        <dbReference type="ARBA" id="ARBA00064323"/>
    </source>
</evidence>
<dbReference type="PROSITE" id="PS50005">
    <property type="entry name" value="TPR"/>
    <property type="match status" value="4"/>
</dbReference>
<evidence type="ECO:0000313" key="9">
    <source>
        <dbReference type="EMBL" id="ANZ74909.1"/>
    </source>
</evidence>
<dbReference type="FunFam" id="1.25.40.10:FF:000010">
    <property type="entry name" value="Stress-induced phosphoprotein 1"/>
    <property type="match status" value="1"/>
</dbReference>
<protein>
    <submittedName>
        <fullName evidence="9">BA75_02652T0</fullName>
    </submittedName>
</protein>
<evidence type="ECO:0000259" key="8">
    <source>
        <dbReference type="SMART" id="SM00727"/>
    </source>
</evidence>
<gene>
    <name evidence="9" type="primary">STI1</name>
    <name evidence="9" type="ORF">ATY40_BA7502652</name>
</gene>
<evidence type="ECO:0000313" key="10">
    <source>
        <dbReference type="Proteomes" id="UP000094565"/>
    </source>
</evidence>
<evidence type="ECO:0000256" key="1">
    <source>
        <dbReference type="ARBA" id="ARBA00004496"/>
    </source>
</evidence>
<feature type="region of interest" description="Disordered" evidence="7">
    <location>
        <begin position="189"/>
        <end position="246"/>
    </location>
</feature>
<dbReference type="FunFam" id="1.10.260.100:FF:000002">
    <property type="entry name" value="Stress-induced-phosphoprotein 1 (Hsp70/Hsp90-organizing)"/>
    <property type="match status" value="1"/>
</dbReference>
<dbReference type="FunFam" id="1.10.260.100:FF:000004">
    <property type="entry name" value="Putative stress-induced-phosphoprotein 1"/>
    <property type="match status" value="1"/>
</dbReference>
<feature type="repeat" description="TPR" evidence="6">
    <location>
        <begin position="415"/>
        <end position="448"/>
    </location>
</feature>
<dbReference type="PANTHER" id="PTHR22904:SF523">
    <property type="entry name" value="STRESS-INDUCED-PHOSPHOPROTEIN 1"/>
    <property type="match status" value="1"/>
</dbReference>
<dbReference type="FunFam" id="1.25.40.10:FF:000027">
    <property type="entry name" value="stress-induced-phosphoprotein 1 isoform X1"/>
    <property type="match status" value="1"/>
</dbReference>
<proteinExistence type="predicted"/>
<keyword evidence="4 6" id="KW-0802">TPR repeat</keyword>
<dbReference type="AlphaFoldDB" id="A0A1B2JA75"/>
<dbReference type="InterPro" id="IPR011990">
    <property type="entry name" value="TPR-like_helical_dom_sf"/>
</dbReference>
<dbReference type="Pfam" id="PF13424">
    <property type="entry name" value="TPR_12"/>
    <property type="match status" value="1"/>
</dbReference>
<keyword evidence="2" id="KW-0963">Cytoplasm</keyword>
<reference evidence="9 10" key="1">
    <citation type="submission" date="2016-02" db="EMBL/GenBank/DDBJ databases">
        <title>Comparative genomic and transcriptomic foundation for Pichia pastoris.</title>
        <authorList>
            <person name="Love K.R."/>
            <person name="Shah K.A."/>
            <person name="Whittaker C.A."/>
            <person name="Wu J."/>
            <person name="Bartlett M.C."/>
            <person name="Ma D."/>
            <person name="Leeson R.L."/>
            <person name="Priest M."/>
            <person name="Young S.K."/>
            <person name="Love J.C."/>
        </authorList>
    </citation>
    <scope>NUCLEOTIDE SEQUENCE [LARGE SCALE GENOMIC DNA]</scope>
    <source>
        <strain evidence="9 10">ATCC 28485</strain>
    </source>
</reference>
<dbReference type="InterPro" id="IPR041243">
    <property type="entry name" value="STI1/HOP_DP"/>
</dbReference>
<keyword evidence="10" id="KW-1185">Reference proteome</keyword>
<feature type="repeat" description="TPR" evidence="6">
    <location>
        <begin position="72"/>
        <end position="105"/>
    </location>
</feature>
<dbReference type="FunFam" id="1.25.40.10:FF:000020">
    <property type="entry name" value="Stress-induced phosphoprotein 1"/>
    <property type="match status" value="1"/>
</dbReference>
<name>A0A1B2JA75_PICPA</name>
<feature type="domain" description="STI1" evidence="8">
    <location>
        <begin position="131"/>
        <end position="170"/>
    </location>
</feature>
<dbReference type="Pfam" id="PF07719">
    <property type="entry name" value="TPR_2"/>
    <property type="match status" value="1"/>
</dbReference>
<dbReference type="Pfam" id="PF00515">
    <property type="entry name" value="TPR_1"/>
    <property type="match status" value="1"/>
</dbReference>
<dbReference type="SMART" id="SM00028">
    <property type="entry name" value="TPR"/>
    <property type="match status" value="9"/>
</dbReference>
<dbReference type="Pfam" id="PF13181">
    <property type="entry name" value="TPR_8"/>
    <property type="match status" value="3"/>
</dbReference>
<sequence length="572" mass="63637">MSSEEFKAQGNQAFQAKDYEKAVSFFTKAIETAPTPNHILFSNRSAAYASLGQYQDALEDANKCVEINGSWAKGYNRVGAAHYGRGEWDEAHKAYSKALELDPANKMAREGLNETEIARDAGNDVKNIFSDAGMVEKLKQNPKTAELMKDPELVAKVQKLQTDPKSMSQELFSDPRLMTVMGAMLGVDLGVQPSQPSAPQEDTPVPDAYPEPSSKPETNTPPAEKATAPEPKKEATPEPVDNSKEEADNLKQQANQLYKKRQFDEAIELYNKAWETFQDITYLNNRAAAEFEKGDYDATIETCENAVEKGRELRADYKLVAKSFARLGSAYLKKDDLPNAIKFFEKSLTEHRSPDVLSKLRVAEADLKKKEAEEYINPEKAEEARLEGKDFFTKGDWPAAVKAYTEMINRAPKDARGYSNRAAALAKLMSFPDAVKDCDKAIELDPSFVRAYIRKATALIAMKDFNKAMTTLEEVRTVDAETNEGKAANEINGLYYKASSQRFAAIDGETPEQTFERASKDPEVSAILQDPVMNSILQQARENPAALQEHMKNPEVAKKINILIAAGVIRTR</sequence>